<gene>
    <name evidence="5" type="primary">ERG24_1</name>
    <name evidence="5" type="ORF">V5O48_005663</name>
</gene>
<keyword evidence="4" id="KW-0472">Membrane</keyword>
<reference evidence="5 6" key="1">
    <citation type="submission" date="2024-02" db="EMBL/GenBank/DDBJ databases">
        <title>A draft genome for the cacao thread blight pathogen Marasmius crinis-equi.</title>
        <authorList>
            <person name="Cohen S.P."/>
            <person name="Baruah I.K."/>
            <person name="Amoako-Attah I."/>
            <person name="Bukari Y."/>
            <person name="Meinhardt L.W."/>
            <person name="Bailey B.A."/>
        </authorList>
    </citation>
    <scope>NUCLEOTIDE SEQUENCE [LARGE SCALE GENOMIC DNA]</scope>
    <source>
        <strain evidence="5 6">GH-76</strain>
    </source>
</reference>
<evidence type="ECO:0000256" key="4">
    <source>
        <dbReference type="ARBA" id="ARBA00023136"/>
    </source>
</evidence>
<dbReference type="EC" id="1.3.1.70" evidence="5"/>
<protein>
    <submittedName>
        <fullName evidence="5">Erg24, C-14 sterol reductase</fullName>
        <ecNumber evidence="5">1.3.1.70</ecNumber>
    </submittedName>
</protein>
<dbReference type="Pfam" id="PF01222">
    <property type="entry name" value="ERG4_ERG24"/>
    <property type="match status" value="1"/>
</dbReference>
<dbReference type="Gene3D" id="1.20.120.1630">
    <property type="match status" value="1"/>
</dbReference>
<organism evidence="5 6">
    <name type="scientific">Marasmius crinis-equi</name>
    <dbReference type="NCBI Taxonomy" id="585013"/>
    <lineage>
        <taxon>Eukaryota</taxon>
        <taxon>Fungi</taxon>
        <taxon>Dikarya</taxon>
        <taxon>Basidiomycota</taxon>
        <taxon>Agaricomycotina</taxon>
        <taxon>Agaricomycetes</taxon>
        <taxon>Agaricomycetidae</taxon>
        <taxon>Agaricales</taxon>
        <taxon>Marasmiineae</taxon>
        <taxon>Marasmiaceae</taxon>
        <taxon>Marasmius</taxon>
    </lineage>
</organism>
<comment type="subcellular location">
    <subcellularLocation>
        <location evidence="1">Membrane</location>
        <topology evidence="1">Multi-pass membrane protein</topology>
    </subcellularLocation>
</comment>
<dbReference type="PANTHER" id="PTHR12714:SF9">
    <property type="entry name" value="PROTEIN-S-ISOPRENYLCYSTEINE O-METHYLTRANSFERASE"/>
    <property type="match status" value="1"/>
</dbReference>
<evidence type="ECO:0000256" key="2">
    <source>
        <dbReference type="ARBA" id="ARBA00022692"/>
    </source>
</evidence>
<evidence type="ECO:0000256" key="1">
    <source>
        <dbReference type="ARBA" id="ARBA00004141"/>
    </source>
</evidence>
<keyword evidence="5" id="KW-0560">Oxidoreductase</keyword>
<dbReference type="Proteomes" id="UP001465976">
    <property type="component" value="Unassembled WGS sequence"/>
</dbReference>
<name>A0ABR3FLP1_9AGAR</name>
<comment type="caution">
    <text evidence="5">The sequence shown here is derived from an EMBL/GenBank/DDBJ whole genome shotgun (WGS) entry which is preliminary data.</text>
</comment>
<keyword evidence="3" id="KW-1133">Transmembrane helix</keyword>
<accession>A0ABR3FLP1</accession>
<dbReference type="InterPro" id="IPR001171">
    <property type="entry name" value="ERG24_DHCR-like"/>
</dbReference>
<keyword evidence="6" id="KW-1185">Reference proteome</keyword>
<evidence type="ECO:0000313" key="5">
    <source>
        <dbReference type="EMBL" id="KAL0576314.1"/>
    </source>
</evidence>
<dbReference type="GO" id="GO:0050613">
    <property type="term" value="F:Delta14-sterol reductase activity"/>
    <property type="evidence" value="ECO:0007669"/>
    <property type="project" value="UniProtKB-EC"/>
</dbReference>
<dbReference type="PANTHER" id="PTHR12714">
    <property type="entry name" value="PROTEIN-S ISOPRENYLCYSTEINE O-METHYLTRANSFERASE"/>
    <property type="match status" value="1"/>
</dbReference>
<evidence type="ECO:0000256" key="3">
    <source>
        <dbReference type="ARBA" id="ARBA00022989"/>
    </source>
</evidence>
<dbReference type="EMBL" id="JBAHYK010000231">
    <property type="protein sequence ID" value="KAL0576314.1"/>
    <property type="molecule type" value="Genomic_DNA"/>
</dbReference>
<proteinExistence type="predicted"/>
<sequence>MKAGEHANLVTHGPYSVVRHPAYTGQWLVLTGITCYHLSPGSWLHENVNLIVYSPLILFWIGSLLRHMVFLTIRIEDEDELLRKEFGEKWEKWRKVVRYKLVPGVY</sequence>
<evidence type="ECO:0000313" key="6">
    <source>
        <dbReference type="Proteomes" id="UP001465976"/>
    </source>
</evidence>
<keyword evidence="2" id="KW-0812">Transmembrane</keyword>